<dbReference type="InterPro" id="IPR036237">
    <property type="entry name" value="Xyl_isomerase-like_sf"/>
</dbReference>
<dbReference type="PANTHER" id="PTHR12110">
    <property type="entry name" value="HYDROXYPYRUVATE ISOMERASE"/>
    <property type="match status" value="1"/>
</dbReference>
<dbReference type="InterPro" id="IPR050312">
    <property type="entry name" value="IolE/XylAMocC-like"/>
</dbReference>
<comment type="caution">
    <text evidence="2">The sequence shown here is derived from an EMBL/GenBank/DDBJ whole genome shotgun (WGS) entry which is preliminary data.</text>
</comment>
<dbReference type="Gene3D" id="3.20.20.150">
    <property type="entry name" value="Divalent-metal-dependent TIM barrel enzymes"/>
    <property type="match status" value="1"/>
</dbReference>
<proteinExistence type="predicted"/>
<dbReference type="Proteomes" id="UP000824099">
    <property type="component" value="Unassembled WGS sequence"/>
</dbReference>
<feature type="domain" description="Xylose isomerase-like TIM barrel" evidence="1">
    <location>
        <begin position="50"/>
        <end position="237"/>
    </location>
</feature>
<evidence type="ECO:0000259" key="1">
    <source>
        <dbReference type="Pfam" id="PF01261"/>
    </source>
</evidence>
<dbReference type="Pfam" id="PF01261">
    <property type="entry name" value="AP_endonuc_2"/>
    <property type="match status" value="1"/>
</dbReference>
<sequence>MMRFSISDLAFGGFKATRLESLPPEIGVEIFYEFGSDLYWDKRLETVLAGRRISIHAPCVGINLADPTDENYLEVFRNTLEYAKKCEAEFVVVHSNEEWKGEREEVMALVESRISEILTLAKIFNVPILLENVGLKTNGTLLYDWHDYVALIDKFPEANALIDIGHAHVNDWNIVEVLVVLQKRIKAMHLHDNNGRQDQHLLIGKGEIDWEVYFKKAERIIPQAVQVLEYVEIKPEKVVKHLNKVVDKYLREKINKQKS</sequence>
<gene>
    <name evidence="2" type="ORF">IAB06_03765</name>
</gene>
<reference evidence="2" key="1">
    <citation type="submission" date="2020-10" db="EMBL/GenBank/DDBJ databases">
        <authorList>
            <person name="Gilroy R."/>
        </authorList>
    </citation>
    <scope>NUCLEOTIDE SEQUENCE</scope>
    <source>
        <strain evidence="2">CHK160-1198</strain>
    </source>
</reference>
<evidence type="ECO:0000313" key="2">
    <source>
        <dbReference type="EMBL" id="HIU64142.1"/>
    </source>
</evidence>
<protein>
    <submittedName>
        <fullName evidence="2">TIM barrel protein</fullName>
    </submittedName>
</protein>
<name>A0A9D1MPQ2_9FIRM</name>
<dbReference type="EMBL" id="DVNI01000055">
    <property type="protein sequence ID" value="HIU64142.1"/>
    <property type="molecule type" value="Genomic_DNA"/>
</dbReference>
<accession>A0A9D1MPQ2</accession>
<reference evidence="2" key="2">
    <citation type="journal article" date="2021" name="PeerJ">
        <title>Extensive microbial diversity within the chicken gut microbiome revealed by metagenomics and culture.</title>
        <authorList>
            <person name="Gilroy R."/>
            <person name="Ravi A."/>
            <person name="Getino M."/>
            <person name="Pursley I."/>
            <person name="Horton D.L."/>
            <person name="Alikhan N.F."/>
            <person name="Baker D."/>
            <person name="Gharbi K."/>
            <person name="Hall N."/>
            <person name="Watson M."/>
            <person name="Adriaenssens E.M."/>
            <person name="Foster-Nyarko E."/>
            <person name="Jarju S."/>
            <person name="Secka A."/>
            <person name="Antonio M."/>
            <person name="Oren A."/>
            <person name="Chaudhuri R.R."/>
            <person name="La Ragione R."/>
            <person name="Hildebrand F."/>
            <person name="Pallen M.J."/>
        </authorList>
    </citation>
    <scope>NUCLEOTIDE SEQUENCE</scope>
    <source>
        <strain evidence="2">CHK160-1198</strain>
    </source>
</reference>
<dbReference type="SUPFAM" id="SSF51658">
    <property type="entry name" value="Xylose isomerase-like"/>
    <property type="match status" value="1"/>
</dbReference>
<evidence type="ECO:0000313" key="3">
    <source>
        <dbReference type="Proteomes" id="UP000824099"/>
    </source>
</evidence>
<dbReference type="AlphaFoldDB" id="A0A9D1MPQ2"/>
<dbReference type="InterPro" id="IPR013022">
    <property type="entry name" value="Xyl_isomerase-like_TIM-brl"/>
</dbReference>
<dbReference type="PANTHER" id="PTHR12110:SF21">
    <property type="entry name" value="XYLOSE ISOMERASE-LIKE TIM BARREL DOMAIN-CONTAINING PROTEIN"/>
    <property type="match status" value="1"/>
</dbReference>
<organism evidence="2 3">
    <name type="scientific">Candidatus Avacidaminococcus intestinavium</name>
    <dbReference type="NCBI Taxonomy" id="2840684"/>
    <lineage>
        <taxon>Bacteria</taxon>
        <taxon>Bacillati</taxon>
        <taxon>Bacillota</taxon>
        <taxon>Negativicutes</taxon>
        <taxon>Acidaminococcales</taxon>
        <taxon>Acidaminococcaceae</taxon>
        <taxon>Acidaminococcaceae incertae sedis</taxon>
        <taxon>Candidatus Avacidaminococcus</taxon>
    </lineage>
</organism>